<comment type="caution">
    <text evidence="1">The sequence shown here is derived from an EMBL/GenBank/DDBJ whole genome shotgun (WGS) entry which is preliminary data.</text>
</comment>
<sequence>EADFHNSLINLMTENGWKKGKTFYKYIQREKQQGDKDNITKSYQFWCAKHVILQNSDGGMYGIVQTWAWETKTKLNIDFSTDKGKTEFQSYVEDNPRYK</sequence>
<reference evidence="1 2" key="1">
    <citation type="journal article" date="2019" name="Environ. Microbiol.">
        <title>An active ?-lactamase is a part of an orchestrated cell wall stress resistance network of Bacillus subtilis and related rhizosphere species.</title>
        <authorList>
            <person name="Bucher T."/>
            <person name="Keren-Paz A."/>
            <person name="Hausser J."/>
            <person name="Olender T."/>
            <person name="Cytryn E."/>
            <person name="Kolodkin-Gal I."/>
        </authorList>
    </citation>
    <scope>NUCLEOTIDE SEQUENCE [LARGE SCALE GENOMIC DNA]</scope>
    <source>
        <strain evidence="1 2">I5</strain>
    </source>
</reference>
<evidence type="ECO:0000313" key="2">
    <source>
        <dbReference type="Proteomes" id="UP000305222"/>
    </source>
</evidence>
<feature type="non-terminal residue" evidence="1">
    <location>
        <position position="99"/>
    </location>
</feature>
<gene>
    <name evidence="1" type="ORF">FC699_27160</name>
</gene>
<dbReference type="Proteomes" id="UP000305222">
    <property type="component" value="Unassembled WGS sequence"/>
</dbReference>
<proteinExistence type="predicted"/>
<organism evidence="1 2">
    <name type="scientific">Bacillus wiedmannii</name>
    <dbReference type="NCBI Taxonomy" id="1890302"/>
    <lineage>
        <taxon>Bacteria</taxon>
        <taxon>Bacillati</taxon>
        <taxon>Bacillota</taxon>
        <taxon>Bacilli</taxon>
        <taxon>Bacillales</taxon>
        <taxon>Bacillaceae</taxon>
        <taxon>Bacillus</taxon>
        <taxon>Bacillus cereus group</taxon>
    </lineage>
</organism>
<evidence type="ECO:0000313" key="1">
    <source>
        <dbReference type="EMBL" id="TKI88894.1"/>
    </source>
</evidence>
<protein>
    <submittedName>
        <fullName evidence="1">Uncharacterized protein</fullName>
    </submittedName>
</protein>
<dbReference type="EMBL" id="SZON01002030">
    <property type="protein sequence ID" value="TKI88894.1"/>
    <property type="molecule type" value="Genomic_DNA"/>
</dbReference>
<feature type="non-terminal residue" evidence="1">
    <location>
        <position position="1"/>
    </location>
</feature>
<accession>A0A4U3AK45</accession>
<dbReference type="AlphaFoldDB" id="A0A4U3AK45"/>
<name>A0A4U3AK45_9BACI</name>